<dbReference type="RefSeq" id="XP_003847494.1">
    <property type="nucleotide sequence ID" value="XM_003847446.1"/>
</dbReference>
<organism evidence="1 2">
    <name type="scientific">Zymoseptoria tritici (strain CBS 115943 / IPO323)</name>
    <name type="common">Speckled leaf blotch fungus</name>
    <name type="synonym">Septoria tritici</name>
    <dbReference type="NCBI Taxonomy" id="336722"/>
    <lineage>
        <taxon>Eukaryota</taxon>
        <taxon>Fungi</taxon>
        <taxon>Dikarya</taxon>
        <taxon>Ascomycota</taxon>
        <taxon>Pezizomycotina</taxon>
        <taxon>Dothideomycetes</taxon>
        <taxon>Dothideomycetidae</taxon>
        <taxon>Mycosphaerellales</taxon>
        <taxon>Mycosphaerellaceae</taxon>
        <taxon>Zymoseptoria</taxon>
    </lineage>
</organism>
<dbReference type="InParanoid" id="F9XQL3"/>
<evidence type="ECO:0000313" key="2">
    <source>
        <dbReference type="Proteomes" id="UP000008062"/>
    </source>
</evidence>
<protein>
    <submittedName>
        <fullName evidence="1">Uncharacterized protein</fullName>
    </submittedName>
</protein>
<dbReference type="AlphaFoldDB" id="F9XQL3"/>
<name>F9XQL3_ZYMTI</name>
<dbReference type="Proteomes" id="UP000008062">
    <property type="component" value="Chromosome 14"/>
</dbReference>
<proteinExistence type="predicted"/>
<dbReference type="KEGG" id="ztr:MYCGRDRAFT_97556"/>
<gene>
    <name evidence="1" type="ORF">MYCGRDRAFT_97556</name>
</gene>
<keyword evidence="2" id="KW-1185">Reference proteome</keyword>
<reference evidence="1 2" key="1">
    <citation type="journal article" date="2011" name="PLoS Genet.">
        <title>Finished genome of the fungal wheat pathogen Mycosphaerella graminicola reveals dispensome structure, chromosome plasticity, and stealth pathogenesis.</title>
        <authorList>
            <person name="Goodwin S.B."/>
            <person name="Ben M'barek S."/>
            <person name="Dhillon B."/>
            <person name="Wittenberg A.H.J."/>
            <person name="Crane C.F."/>
            <person name="Hane J.K."/>
            <person name="Foster A.J."/>
            <person name="Van der Lee T.A.J."/>
            <person name="Grimwood J."/>
            <person name="Aerts A."/>
            <person name="Antoniw J."/>
            <person name="Bailey A."/>
            <person name="Bluhm B."/>
            <person name="Bowler J."/>
            <person name="Bristow J."/>
            <person name="van der Burgt A."/>
            <person name="Canto-Canche B."/>
            <person name="Churchill A.C.L."/>
            <person name="Conde-Ferraez L."/>
            <person name="Cools H.J."/>
            <person name="Coutinho P.M."/>
            <person name="Csukai M."/>
            <person name="Dehal P."/>
            <person name="De Wit P."/>
            <person name="Donzelli B."/>
            <person name="van de Geest H.C."/>
            <person name="van Ham R.C.H.J."/>
            <person name="Hammond-Kosack K.E."/>
            <person name="Henrissat B."/>
            <person name="Kilian A."/>
            <person name="Kobayashi A.K."/>
            <person name="Koopmann E."/>
            <person name="Kourmpetis Y."/>
            <person name="Kuzniar A."/>
            <person name="Lindquist E."/>
            <person name="Lombard V."/>
            <person name="Maliepaard C."/>
            <person name="Martins N."/>
            <person name="Mehrabi R."/>
            <person name="Nap J.P.H."/>
            <person name="Ponomarenko A."/>
            <person name="Rudd J.J."/>
            <person name="Salamov A."/>
            <person name="Schmutz J."/>
            <person name="Schouten H.J."/>
            <person name="Shapiro H."/>
            <person name="Stergiopoulos I."/>
            <person name="Torriani S.F.F."/>
            <person name="Tu H."/>
            <person name="de Vries R.P."/>
            <person name="Waalwijk C."/>
            <person name="Ware S.B."/>
            <person name="Wiebenga A."/>
            <person name="Zwiers L.-H."/>
            <person name="Oliver R.P."/>
            <person name="Grigoriev I.V."/>
            <person name="Kema G.H.J."/>
        </authorList>
    </citation>
    <scope>NUCLEOTIDE SEQUENCE [LARGE SCALE GENOMIC DNA]</scope>
    <source>
        <strain evidence="2">CBS 115943 / IPO323</strain>
    </source>
</reference>
<dbReference type="VEuPathDB" id="FungiDB:ZTRI_14.35"/>
<dbReference type="EMBL" id="CM001209">
    <property type="protein sequence ID" value="EGP82470.1"/>
    <property type="molecule type" value="Genomic_DNA"/>
</dbReference>
<evidence type="ECO:0000313" key="1">
    <source>
        <dbReference type="EMBL" id="EGP82470.1"/>
    </source>
</evidence>
<accession>F9XQL3</accession>
<sequence length="127" mass="13546">MATTRFISAIISRFVCICTTFTSNYTNNATLVLVWHPNALPSAMIGRSGTVLVEISRVIGPACVERGPGTAQIRRDCRIADPILSVTEQSDLDLQLGISLPQCISYAASGIAMLSTFTVAIESLLGL</sequence>
<dbReference type="HOGENOM" id="CLU_1972203_0_0_1"/>
<dbReference type="GeneID" id="13400605"/>